<evidence type="ECO:0000256" key="3">
    <source>
        <dbReference type="ARBA" id="ARBA00011233"/>
    </source>
</evidence>
<dbReference type="CDD" id="cd00452">
    <property type="entry name" value="KDPG_aldolase"/>
    <property type="match status" value="1"/>
</dbReference>
<dbReference type="RefSeq" id="WP_231012491.1">
    <property type="nucleotide sequence ID" value="NZ_BAAAEW010000052.1"/>
</dbReference>
<dbReference type="InterPro" id="IPR013785">
    <property type="entry name" value="Aldolase_TIM"/>
</dbReference>
<keyword evidence="5" id="KW-0119">Carbohydrate metabolism</keyword>
<dbReference type="PANTHER" id="PTHR30246">
    <property type="entry name" value="2-KETO-3-DEOXY-6-PHOSPHOGLUCONATE ALDOLASE"/>
    <property type="match status" value="1"/>
</dbReference>
<evidence type="ECO:0000256" key="4">
    <source>
        <dbReference type="ARBA" id="ARBA00023239"/>
    </source>
</evidence>
<evidence type="ECO:0000256" key="5">
    <source>
        <dbReference type="ARBA" id="ARBA00023277"/>
    </source>
</evidence>
<keyword evidence="4" id="KW-0456">Lyase</keyword>
<organism evidence="6 7">
    <name type="scientific">Ideonella azotifigens</name>
    <dbReference type="NCBI Taxonomy" id="513160"/>
    <lineage>
        <taxon>Bacteria</taxon>
        <taxon>Pseudomonadati</taxon>
        <taxon>Pseudomonadota</taxon>
        <taxon>Betaproteobacteria</taxon>
        <taxon>Burkholderiales</taxon>
        <taxon>Sphaerotilaceae</taxon>
        <taxon>Ideonella</taxon>
    </lineage>
</organism>
<dbReference type="Pfam" id="PF01081">
    <property type="entry name" value="Aldolase"/>
    <property type="match status" value="1"/>
</dbReference>
<gene>
    <name evidence="6" type="ORF">GCM10009107_62240</name>
</gene>
<dbReference type="NCBIfam" id="NF006600">
    <property type="entry name" value="PRK09140.1"/>
    <property type="match status" value="1"/>
</dbReference>
<dbReference type="SUPFAM" id="SSF51569">
    <property type="entry name" value="Aldolase"/>
    <property type="match status" value="1"/>
</dbReference>
<evidence type="ECO:0000256" key="1">
    <source>
        <dbReference type="ARBA" id="ARBA00004761"/>
    </source>
</evidence>
<comment type="subunit">
    <text evidence="3">Homotrimer.</text>
</comment>
<dbReference type="Gene3D" id="3.20.20.70">
    <property type="entry name" value="Aldolase class I"/>
    <property type="match status" value="1"/>
</dbReference>
<reference evidence="6 7" key="1">
    <citation type="journal article" date="2019" name="Int. J. Syst. Evol. Microbiol.">
        <title>The Global Catalogue of Microorganisms (GCM) 10K type strain sequencing project: providing services to taxonomists for standard genome sequencing and annotation.</title>
        <authorList>
            <consortium name="The Broad Institute Genomics Platform"/>
            <consortium name="The Broad Institute Genome Sequencing Center for Infectious Disease"/>
            <person name="Wu L."/>
            <person name="Ma J."/>
        </authorList>
    </citation>
    <scope>NUCLEOTIDE SEQUENCE [LARGE SCALE GENOMIC DNA]</scope>
    <source>
        <strain evidence="6 7">JCM 15503</strain>
    </source>
</reference>
<accession>A0ABN1KLJ4</accession>
<dbReference type="PANTHER" id="PTHR30246:SF1">
    <property type="entry name" value="2-DEHYDRO-3-DEOXY-6-PHOSPHOGALACTONATE ALDOLASE-RELATED"/>
    <property type="match status" value="1"/>
</dbReference>
<comment type="similarity">
    <text evidence="2">Belongs to the KHG/KDPG aldolase family.</text>
</comment>
<keyword evidence="7" id="KW-1185">Reference proteome</keyword>
<evidence type="ECO:0000256" key="2">
    <source>
        <dbReference type="ARBA" id="ARBA00006906"/>
    </source>
</evidence>
<dbReference type="Proteomes" id="UP001500279">
    <property type="component" value="Unassembled WGS sequence"/>
</dbReference>
<proteinExistence type="inferred from homology"/>
<dbReference type="InterPro" id="IPR000887">
    <property type="entry name" value="Aldlse_KDPG_KHG"/>
</dbReference>
<comment type="caution">
    <text evidence="6">The sequence shown here is derived from an EMBL/GenBank/DDBJ whole genome shotgun (WGS) entry which is preliminary data.</text>
</comment>
<comment type="pathway">
    <text evidence="1">Carbohydrate acid metabolism.</text>
</comment>
<evidence type="ECO:0000313" key="7">
    <source>
        <dbReference type="Proteomes" id="UP001500279"/>
    </source>
</evidence>
<protein>
    <submittedName>
        <fullName evidence="6">2-dehydro-3-deoxy-6-phosphogalactonate aldolase</fullName>
    </submittedName>
</protein>
<name>A0ABN1KLJ4_9BURK</name>
<dbReference type="EMBL" id="BAAAEW010000052">
    <property type="protein sequence ID" value="GAA0770503.1"/>
    <property type="molecule type" value="Genomic_DNA"/>
</dbReference>
<sequence>MSTPTSTAAAWPPTPPLVAILRGLQPERATAVGQVLFDAGFRALEVPLNRPGALEAISLLQAMKPAGTCVGAGTVTTVAQVEAVAATGARLMVSPHFDAAVVTRAVELGCYSVPGIFTASEAYAALRAGAYALKIFPAEAMPPAGLQAIASILPPGTALWPVGGITPESLAGWRKAGATGFGIGGALFKPDTSLEALAASAKAFIEAWGR</sequence>
<evidence type="ECO:0000313" key="6">
    <source>
        <dbReference type="EMBL" id="GAA0770503.1"/>
    </source>
</evidence>